<protein>
    <recommendedName>
        <fullName evidence="2">EF-hand domain-containing protein</fullName>
    </recommendedName>
</protein>
<keyword evidence="4" id="KW-1185">Reference proteome</keyword>
<comment type="caution">
    <text evidence="3">The sequence shown here is derived from an EMBL/GenBank/DDBJ whole genome shotgun (WGS) entry which is preliminary data.</text>
</comment>
<evidence type="ECO:0000313" key="4">
    <source>
        <dbReference type="Proteomes" id="UP001292094"/>
    </source>
</evidence>
<dbReference type="PROSITE" id="PS50222">
    <property type="entry name" value="EF_HAND_2"/>
    <property type="match status" value="1"/>
</dbReference>
<gene>
    <name evidence="3" type="ORF">Pmani_003833</name>
</gene>
<name>A0AAE1QEV3_9EUCA</name>
<dbReference type="InterPro" id="IPR018247">
    <property type="entry name" value="EF_Hand_1_Ca_BS"/>
</dbReference>
<dbReference type="InterPro" id="IPR011992">
    <property type="entry name" value="EF-hand-dom_pair"/>
</dbReference>
<dbReference type="SUPFAM" id="SSF47473">
    <property type="entry name" value="EF-hand"/>
    <property type="match status" value="1"/>
</dbReference>
<dbReference type="PROSITE" id="PS00018">
    <property type="entry name" value="EF_HAND_1"/>
    <property type="match status" value="2"/>
</dbReference>
<dbReference type="EMBL" id="JAWZYT010000271">
    <property type="protein sequence ID" value="KAK4325590.1"/>
    <property type="molecule type" value="Genomic_DNA"/>
</dbReference>
<reference evidence="3" key="1">
    <citation type="submission" date="2023-11" db="EMBL/GenBank/DDBJ databases">
        <title>Genome assemblies of two species of porcelain crab, Petrolisthes cinctipes and Petrolisthes manimaculis (Anomura: Porcellanidae).</title>
        <authorList>
            <person name="Angst P."/>
        </authorList>
    </citation>
    <scope>NUCLEOTIDE SEQUENCE</scope>
    <source>
        <strain evidence="3">PB745_02</strain>
        <tissue evidence="3">Gill</tissue>
    </source>
</reference>
<evidence type="ECO:0000313" key="3">
    <source>
        <dbReference type="EMBL" id="KAK4325590.1"/>
    </source>
</evidence>
<dbReference type="InterPro" id="IPR002048">
    <property type="entry name" value="EF_hand_dom"/>
</dbReference>
<dbReference type="Gene3D" id="1.10.238.10">
    <property type="entry name" value="EF-hand"/>
    <property type="match status" value="1"/>
</dbReference>
<sequence>MLSGECCGRWFVWACPCLLRKRPVYTGEPLVSPFRREKLLFEFNTFIDLNHDGILEKRDLDLAVQHLCRRGRWGRNDPRTAKITKLMAGLWLSLLSHADKNSDDKVTRREWLLLWEEVEQGRRKSTNHMVKETTHLNPRQNDTRRIPSWIKEYFHYKFMLLDVTGDGVLDEEEYVYTMGQYGASEKNAKNAWFLMARGYRVLSYKEFEKLCEDFFLSDDPNTPGNYLSARMYFAPGQQKDESPEP</sequence>
<evidence type="ECO:0000256" key="1">
    <source>
        <dbReference type="ARBA" id="ARBA00022837"/>
    </source>
</evidence>
<dbReference type="AlphaFoldDB" id="A0AAE1QEV3"/>
<proteinExistence type="predicted"/>
<dbReference type="GO" id="GO:0005509">
    <property type="term" value="F:calcium ion binding"/>
    <property type="evidence" value="ECO:0007669"/>
    <property type="project" value="InterPro"/>
</dbReference>
<keyword evidence="1" id="KW-0106">Calcium</keyword>
<dbReference type="Proteomes" id="UP001292094">
    <property type="component" value="Unassembled WGS sequence"/>
</dbReference>
<evidence type="ECO:0000259" key="2">
    <source>
        <dbReference type="PROSITE" id="PS50222"/>
    </source>
</evidence>
<feature type="domain" description="EF-hand" evidence="2">
    <location>
        <begin position="149"/>
        <end position="184"/>
    </location>
</feature>
<organism evidence="3 4">
    <name type="scientific">Petrolisthes manimaculis</name>
    <dbReference type="NCBI Taxonomy" id="1843537"/>
    <lineage>
        <taxon>Eukaryota</taxon>
        <taxon>Metazoa</taxon>
        <taxon>Ecdysozoa</taxon>
        <taxon>Arthropoda</taxon>
        <taxon>Crustacea</taxon>
        <taxon>Multicrustacea</taxon>
        <taxon>Malacostraca</taxon>
        <taxon>Eumalacostraca</taxon>
        <taxon>Eucarida</taxon>
        <taxon>Decapoda</taxon>
        <taxon>Pleocyemata</taxon>
        <taxon>Anomura</taxon>
        <taxon>Galatheoidea</taxon>
        <taxon>Porcellanidae</taxon>
        <taxon>Petrolisthes</taxon>
    </lineage>
</organism>
<accession>A0AAE1QEV3</accession>